<dbReference type="CDD" id="cd04740">
    <property type="entry name" value="DHOD_1B_like"/>
    <property type="match status" value="1"/>
</dbReference>
<evidence type="ECO:0000259" key="13">
    <source>
        <dbReference type="Pfam" id="PF01180"/>
    </source>
</evidence>
<comment type="caution">
    <text evidence="14">The sequence shown here is derived from an EMBL/GenBank/DDBJ whole genome shotgun (WGS) entry which is preliminary data.</text>
</comment>
<organism evidence="14 15">
    <name type="scientific">Candidatus Ventrousia excrementavium</name>
    <dbReference type="NCBI Taxonomy" id="2840961"/>
    <lineage>
        <taxon>Bacteria</taxon>
        <taxon>Bacillati</taxon>
        <taxon>Bacillota</taxon>
        <taxon>Clostridia</taxon>
        <taxon>Eubacteriales</taxon>
        <taxon>Clostridiaceae</taxon>
        <taxon>Clostridiaceae incertae sedis</taxon>
        <taxon>Candidatus Ventrousia</taxon>
    </lineage>
</organism>
<dbReference type="FunFam" id="3.20.20.70:FF:000027">
    <property type="entry name" value="Dihydropyrimidine dehydrogenase [NADP(+)]"/>
    <property type="match status" value="1"/>
</dbReference>
<dbReference type="Gene3D" id="3.20.20.70">
    <property type="entry name" value="Aldolase class I"/>
    <property type="match status" value="1"/>
</dbReference>
<accession>A0A9D1ITL0</accession>
<dbReference type="PROSITE" id="PS00911">
    <property type="entry name" value="DHODEHASE_1"/>
    <property type="match status" value="1"/>
</dbReference>
<keyword evidence="7 12" id="KW-0288">FMN</keyword>
<feature type="active site" description="Nucleophile" evidence="12">
    <location>
        <position position="131"/>
    </location>
</feature>
<keyword evidence="5 12" id="KW-0963">Cytoplasm</keyword>
<dbReference type="Proteomes" id="UP000824073">
    <property type="component" value="Unassembled WGS sequence"/>
</dbReference>
<evidence type="ECO:0000313" key="14">
    <source>
        <dbReference type="EMBL" id="HIU42870.1"/>
    </source>
</evidence>
<dbReference type="InterPro" id="IPR013785">
    <property type="entry name" value="Aldolase_TIM"/>
</dbReference>
<feature type="binding site" evidence="12">
    <location>
        <position position="21"/>
    </location>
    <ligand>
        <name>FMN</name>
        <dbReference type="ChEBI" id="CHEBI:58210"/>
    </ligand>
</feature>
<evidence type="ECO:0000256" key="10">
    <source>
        <dbReference type="ARBA" id="ARBA00023027"/>
    </source>
</evidence>
<reference evidence="14" key="2">
    <citation type="journal article" date="2021" name="PeerJ">
        <title>Extensive microbial diversity within the chicken gut microbiome revealed by metagenomics and culture.</title>
        <authorList>
            <person name="Gilroy R."/>
            <person name="Ravi A."/>
            <person name="Getino M."/>
            <person name="Pursley I."/>
            <person name="Horton D.L."/>
            <person name="Alikhan N.F."/>
            <person name="Baker D."/>
            <person name="Gharbi K."/>
            <person name="Hall N."/>
            <person name="Watson M."/>
            <person name="Adriaenssens E.M."/>
            <person name="Foster-Nyarko E."/>
            <person name="Jarju S."/>
            <person name="Secka A."/>
            <person name="Antonio M."/>
            <person name="Oren A."/>
            <person name="Chaudhuri R.R."/>
            <person name="La Ragione R."/>
            <person name="Hildebrand F."/>
            <person name="Pallen M.J."/>
        </authorList>
    </citation>
    <scope>NUCLEOTIDE SEQUENCE</scope>
    <source>
        <strain evidence="14">CHK191-8634</strain>
    </source>
</reference>
<sequence>MADLSVRLGELALKNPVIPASGTFGFGYEMARFYDLDLLGAISLKGTTLHERYGNPTPRIAECREGLLNAIGLQNPGVHAVIDREIPRLREVYHGPVIANISGFALEEYVETAALFDACSEVDILEINISCPNVKHGGMAFGTQPEAAREVTEAVKKACKKPVYMKLSPNVTDIVAIARACQKGGADGLVLINTLLGMVIDPRTGRPVVSTGAAGFSGPAVKPVAVRMVYQVYAATGLPVIGVGGVATADDVIEMMSVGASAVQVGAQNLVDPWACKKIIEELPHKMQKYGIAALSDIVGRAHRA</sequence>
<proteinExistence type="inferred from homology"/>
<dbReference type="InterPro" id="IPR033888">
    <property type="entry name" value="DHOD_1B"/>
</dbReference>
<comment type="subcellular location">
    <subcellularLocation>
        <location evidence="2 12">Cytoplasm</location>
    </subcellularLocation>
</comment>
<keyword evidence="6 12" id="KW-0285">Flavoprotein</keyword>
<feature type="binding site" evidence="12">
    <location>
        <position position="128"/>
    </location>
    <ligand>
        <name>substrate</name>
    </ligand>
</feature>
<dbReference type="InterPro" id="IPR024920">
    <property type="entry name" value="Dihydroorotate_DH_1"/>
</dbReference>
<comment type="caution">
    <text evidence="12">Lacks conserved residue(s) required for the propagation of feature annotation.</text>
</comment>
<dbReference type="InterPro" id="IPR012135">
    <property type="entry name" value="Dihydroorotate_DH_1_2"/>
</dbReference>
<dbReference type="AlphaFoldDB" id="A0A9D1ITL0"/>
<comment type="pathway">
    <text evidence="3">Pyrimidine metabolism; UMP biosynthesis via de novo pathway; orotate from (S)-dihydroorotate (NAD(+) route): step 1/1.</text>
</comment>
<feature type="binding site" evidence="12">
    <location>
        <position position="100"/>
    </location>
    <ligand>
        <name>FMN</name>
        <dbReference type="ChEBI" id="CHEBI:58210"/>
    </ligand>
</feature>
<evidence type="ECO:0000256" key="11">
    <source>
        <dbReference type="ARBA" id="ARBA00048996"/>
    </source>
</evidence>
<reference evidence="14" key="1">
    <citation type="submission" date="2020-10" db="EMBL/GenBank/DDBJ databases">
        <authorList>
            <person name="Gilroy R."/>
        </authorList>
    </citation>
    <scope>NUCLEOTIDE SEQUENCE</scope>
    <source>
        <strain evidence="14">CHK191-8634</strain>
    </source>
</reference>
<dbReference type="EMBL" id="DVMR01000012">
    <property type="protein sequence ID" value="HIU42870.1"/>
    <property type="molecule type" value="Genomic_DNA"/>
</dbReference>
<keyword evidence="9 12" id="KW-0560">Oxidoreductase</keyword>
<feature type="binding site" evidence="12">
    <location>
        <begin position="45"/>
        <end position="46"/>
    </location>
    <ligand>
        <name>FMN</name>
        <dbReference type="ChEBI" id="CHEBI:58210"/>
    </ligand>
</feature>
<evidence type="ECO:0000256" key="6">
    <source>
        <dbReference type="ARBA" id="ARBA00022630"/>
    </source>
</evidence>
<dbReference type="InterPro" id="IPR005720">
    <property type="entry name" value="Dihydroorotate_DH_cat"/>
</dbReference>
<evidence type="ECO:0000256" key="4">
    <source>
        <dbReference type="ARBA" id="ARBA00008008"/>
    </source>
</evidence>
<evidence type="ECO:0000256" key="1">
    <source>
        <dbReference type="ARBA" id="ARBA00003616"/>
    </source>
</evidence>
<comment type="similarity">
    <text evidence="4 12">Belongs to the dihydroorotate dehydrogenase family. Type 1 subfamily.</text>
</comment>
<keyword evidence="10" id="KW-0520">NAD</keyword>
<dbReference type="SUPFAM" id="SSF51395">
    <property type="entry name" value="FMN-linked oxidoreductases"/>
    <property type="match status" value="1"/>
</dbReference>
<comment type="catalytic activity">
    <reaction evidence="12">
        <text>(S)-dihydroorotate + A = orotate + AH2</text>
        <dbReference type="Rhea" id="RHEA:18073"/>
        <dbReference type="ChEBI" id="CHEBI:13193"/>
        <dbReference type="ChEBI" id="CHEBI:17499"/>
        <dbReference type="ChEBI" id="CHEBI:30839"/>
        <dbReference type="ChEBI" id="CHEBI:30864"/>
    </reaction>
</comment>
<name>A0A9D1ITL0_9CLOT</name>
<evidence type="ECO:0000256" key="5">
    <source>
        <dbReference type="ARBA" id="ARBA00022490"/>
    </source>
</evidence>
<dbReference type="HAMAP" id="MF_00224">
    <property type="entry name" value="DHO_dh_type1"/>
    <property type="match status" value="1"/>
</dbReference>
<feature type="binding site" evidence="12">
    <location>
        <position position="45"/>
    </location>
    <ligand>
        <name>substrate</name>
    </ligand>
</feature>
<dbReference type="NCBIfam" id="TIGR01037">
    <property type="entry name" value="pyrD_sub1_fam"/>
    <property type="match status" value="1"/>
</dbReference>
<dbReference type="EC" id="1.3.-.-" evidence="12"/>
<evidence type="ECO:0000256" key="7">
    <source>
        <dbReference type="ARBA" id="ARBA00022643"/>
    </source>
</evidence>
<dbReference type="GO" id="GO:0004589">
    <property type="term" value="F:dihydroorotate dehydrogenase (NAD+) activity"/>
    <property type="evidence" value="ECO:0007669"/>
    <property type="project" value="UniProtKB-EC"/>
</dbReference>
<dbReference type="PIRSF" id="PIRSF000164">
    <property type="entry name" value="DHO_oxidase"/>
    <property type="match status" value="1"/>
</dbReference>
<dbReference type="GO" id="GO:0044205">
    <property type="term" value="P:'de novo' UMP biosynthetic process"/>
    <property type="evidence" value="ECO:0007669"/>
    <property type="project" value="UniProtKB-UniRule"/>
</dbReference>
<dbReference type="PANTHER" id="PTHR48109:SF1">
    <property type="entry name" value="DIHYDROOROTATE DEHYDROGENASE (FUMARATE)"/>
    <property type="match status" value="1"/>
</dbReference>
<comment type="function">
    <text evidence="1">Catalyzes the conversion of dihydroorotate to orotate with NAD(+) as electron acceptor.</text>
</comment>
<comment type="catalytic activity">
    <reaction evidence="11">
        <text>(S)-dihydroorotate + NAD(+) = orotate + NADH + H(+)</text>
        <dbReference type="Rhea" id="RHEA:13513"/>
        <dbReference type="ChEBI" id="CHEBI:15378"/>
        <dbReference type="ChEBI" id="CHEBI:30839"/>
        <dbReference type="ChEBI" id="CHEBI:30864"/>
        <dbReference type="ChEBI" id="CHEBI:57540"/>
        <dbReference type="ChEBI" id="CHEBI:57945"/>
        <dbReference type="EC" id="1.3.1.14"/>
    </reaction>
</comment>
<evidence type="ECO:0000313" key="15">
    <source>
        <dbReference type="Proteomes" id="UP000824073"/>
    </source>
</evidence>
<feature type="binding site" evidence="12">
    <location>
        <position position="192"/>
    </location>
    <ligand>
        <name>FMN</name>
        <dbReference type="ChEBI" id="CHEBI:58210"/>
    </ligand>
</feature>
<evidence type="ECO:0000256" key="2">
    <source>
        <dbReference type="ARBA" id="ARBA00004496"/>
    </source>
</evidence>
<feature type="binding site" evidence="12">
    <location>
        <begin position="244"/>
        <end position="245"/>
    </location>
    <ligand>
        <name>FMN</name>
        <dbReference type="ChEBI" id="CHEBI:58210"/>
    </ligand>
</feature>
<dbReference type="GO" id="GO:0006207">
    <property type="term" value="P:'de novo' pyrimidine nucleobase biosynthetic process"/>
    <property type="evidence" value="ECO:0007669"/>
    <property type="project" value="InterPro"/>
</dbReference>
<dbReference type="InterPro" id="IPR049622">
    <property type="entry name" value="Dihydroorotate_DH_I"/>
</dbReference>
<gene>
    <name evidence="12" type="primary">pyrD</name>
    <name evidence="14" type="ORF">IAB67_01055</name>
</gene>
<feature type="domain" description="Dihydroorotate dehydrogenase catalytic" evidence="13">
    <location>
        <begin position="4"/>
        <end position="287"/>
    </location>
</feature>
<evidence type="ECO:0000256" key="9">
    <source>
        <dbReference type="ARBA" id="ARBA00023002"/>
    </source>
</evidence>
<dbReference type="GO" id="GO:0005737">
    <property type="term" value="C:cytoplasm"/>
    <property type="evidence" value="ECO:0007669"/>
    <property type="project" value="UniProtKB-SubCell"/>
</dbReference>
<dbReference type="PROSITE" id="PS00912">
    <property type="entry name" value="DHODEHASE_2"/>
    <property type="match status" value="1"/>
</dbReference>
<feature type="binding site" evidence="12">
    <location>
        <position position="166"/>
    </location>
    <ligand>
        <name>FMN</name>
        <dbReference type="ChEBI" id="CHEBI:58210"/>
    </ligand>
</feature>
<feature type="binding site" evidence="12">
    <location>
        <begin position="69"/>
        <end position="73"/>
    </location>
    <ligand>
        <name>substrate</name>
    </ligand>
</feature>
<feature type="binding site" evidence="12">
    <location>
        <position position="218"/>
    </location>
    <ligand>
        <name>FMN</name>
        <dbReference type="ChEBI" id="CHEBI:58210"/>
    </ligand>
</feature>
<protein>
    <recommendedName>
        <fullName evidence="12">Dihydroorotate dehydrogenase</fullName>
        <shortName evidence="12">DHOD</shortName>
        <shortName evidence="12">DHODase</shortName>
        <shortName evidence="12">DHOdehase</shortName>
        <ecNumber evidence="12">1.3.-.-</ecNumber>
    </recommendedName>
</protein>
<dbReference type="InterPro" id="IPR001295">
    <property type="entry name" value="Dihydroorotate_DH_CS"/>
</dbReference>
<evidence type="ECO:0000256" key="8">
    <source>
        <dbReference type="ARBA" id="ARBA00022975"/>
    </source>
</evidence>
<keyword evidence="8 12" id="KW-0665">Pyrimidine biosynthesis</keyword>
<feature type="binding site" evidence="12">
    <location>
        <position position="128"/>
    </location>
    <ligand>
        <name>FMN</name>
        <dbReference type="ChEBI" id="CHEBI:58210"/>
    </ligand>
</feature>
<feature type="binding site" evidence="12">
    <location>
        <begin position="193"/>
        <end position="194"/>
    </location>
    <ligand>
        <name>substrate</name>
    </ligand>
</feature>
<dbReference type="Pfam" id="PF01180">
    <property type="entry name" value="DHO_dh"/>
    <property type="match status" value="1"/>
</dbReference>
<evidence type="ECO:0000256" key="3">
    <source>
        <dbReference type="ARBA" id="ARBA00004715"/>
    </source>
</evidence>
<dbReference type="InterPro" id="IPR050074">
    <property type="entry name" value="DHO_dehydrogenase"/>
</dbReference>
<dbReference type="NCBIfam" id="NF005574">
    <property type="entry name" value="PRK07259.1"/>
    <property type="match status" value="1"/>
</dbReference>
<comment type="cofactor">
    <cofactor evidence="12">
        <name>FMN</name>
        <dbReference type="ChEBI" id="CHEBI:58210"/>
    </cofactor>
    <text evidence="12">Binds 1 FMN per subunit.</text>
</comment>
<dbReference type="PANTHER" id="PTHR48109">
    <property type="entry name" value="DIHYDROOROTATE DEHYDROGENASE (QUINONE), MITOCHONDRIAL-RELATED"/>
    <property type="match status" value="1"/>
</dbReference>
<evidence type="ECO:0000256" key="12">
    <source>
        <dbReference type="HAMAP-Rule" id="MF_00224"/>
    </source>
</evidence>